<dbReference type="GO" id="GO:0003824">
    <property type="term" value="F:catalytic activity"/>
    <property type="evidence" value="ECO:0007669"/>
    <property type="project" value="InterPro"/>
</dbReference>
<name>A0A1R4I4C7_9GAMM</name>
<keyword evidence="1" id="KW-0812">Transmembrane</keyword>
<feature type="transmembrane region" description="Helical" evidence="1">
    <location>
        <begin position="28"/>
        <end position="49"/>
    </location>
</feature>
<comment type="caution">
    <text evidence="2">The sequence shown here is derived from an EMBL/GenBank/DDBJ whole genome shotgun (WGS) entry which is preliminary data.</text>
</comment>
<gene>
    <name evidence="2" type="ORF">CZ787_16540</name>
</gene>
<dbReference type="Proteomes" id="UP000196331">
    <property type="component" value="Unassembled WGS sequence"/>
</dbReference>
<accession>A0A1R4I4C7</accession>
<dbReference type="RefSeq" id="WP_087111031.1">
    <property type="nucleotide sequence ID" value="NZ_FUKM01000057.1"/>
</dbReference>
<dbReference type="OrthoDB" id="7030912at2"/>
<proteinExistence type="predicted"/>
<reference evidence="2 3" key="1">
    <citation type="submission" date="2017-02" db="EMBL/GenBank/DDBJ databases">
        <authorList>
            <person name="Dridi B."/>
        </authorList>
    </citation>
    <scope>NUCLEOTIDE SEQUENCE [LARGE SCALE GENOMIC DNA]</scope>
    <source>
        <strain evidence="2 3">JB380</strain>
    </source>
</reference>
<sequence length="75" mass="7928">MDKDSQPPNTAIWQQRLSHFRDALAHNPMPGCCGAAATVVASLGLALILKGLHISQQHQTSEARAALIDKVKGAA</sequence>
<dbReference type="AlphaFoldDB" id="A0A1R4I4C7"/>
<dbReference type="InterPro" id="IPR036178">
    <property type="entry name" value="Formintransfe-cycloase-like_sf"/>
</dbReference>
<organism evidence="2 3">
    <name type="scientific">Halomonas citrativorans</name>
    <dbReference type="NCBI Taxonomy" id="2742612"/>
    <lineage>
        <taxon>Bacteria</taxon>
        <taxon>Pseudomonadati</taxon>
        <taxon>Pseudomonadota</taxon>
        <taxon>Gammaproteobacteria</taxon>
        <taxon>Oceanospirillales</taxon>
        <taxon>Halomonadaceae</taxon>
        <taxon>Halomonas</taxon>
    </lineage>
</organism>
<evidence type="ECO:0000313" key="2">
    <source>
        <dbReference type="EMBL" id="SJN14717.1"/>
    </source>
</evidence>
<protein>
    <submittedName>
        <fullName evidence="2">Uncharacterized protein</fullName>
    </submittedName>
</protein>
<evidence type="ECO:0000256" key="1">
    <source>
        <dbReference type="SAM" id="Phobius"/>
    </source>
</evidence>
<dbReference type="Gene3D" id="1.20.120.680">
    <property type="entry name" value="Formiminotetrahydrofolate cyclodeaminase monomer, up-and-down helical bundle"/>
    <property type="match status" value="1"/>
</dbReference>
<keyword evidence="1" id="KW-1133">Transmembrane helix</keyword>
<evidence type="ECO:0000313" key="3">
    <source>
        <dbReference type="Proteomes" id="UP000196331"/>
    </source>
</evidence>
<dbReference type="EMBL" id="FUKM01000057">
    <property type="protein sequence ID" value="SJN14717.1"/>
    <property type="molecule type" value="Genomic_DNA"/>
</dbReference>
<keyword evidence="1" id="KW-0472">Membrane</keyword>